<protein>
    <submittedName>
        <fullName evidence="1">Uncharacterized protein</fullName>
    </submittedName>
</protein>
<dbReference type="RefSeq" id="WP_097894693.1">
    <property type="nucleotide sequence ID" value="NZ_NVOR01000057.1"/>
</dbReference>
<gene>
    <name evidence="1" type="ORF">CON65_15965</name>
</gene>
<reference evidence="1 2" key="1">
    <citation type="submission" date="2017-09" db="EMBL/GenBank/DDBJ databases">
        <title>Large-scale bioinformatics analysis of Bacillus genomes uncovers conserved roles of natural products in bacterial physiology.</title>
        <authorList>
            <consortium name="Agbiome Team Llc"/>
            <person name="Bleich R.M."/>
            <person name="Grubbs K.J."/>
            <person name="Santa Maria K.C."/>
            <person name="Allen S.E."/>
            <person name="Farag S."/>
            <person name="Shank E.A."/>
            <person name="Bowers A."/>
        </authorList>
    </citation>
    <scope>NUCLEOTIDE SEQUENCE [LARGE SCALE GENOMIC DNA]</scope>
    <source>
        <strain evidence="1 2">AFS092012</strain>
    </source>
</reference>
<comment type="caution">
    <text evidence="1">The sequence shown here is derived from an EMBL/GenBank/DDBJ whole genome shotgun (WGS) entry which is preliminary data.</text>
</comment>
<proteinExistence type="predicted"/>
<evidence type="ECO:0000313" key="2">
    <source>
        <dbReference type="Proteomes" id="UP000221020"/>
    </source>
</evidence>
<sequence length="120" mass="13412">MKNTLNYNLKKPDLEDYVNVADLNDNMDIVDGEIKKNTDKIDVLEQNLETHVADSEKHITAEERAIWNSKAEGNIREDATKPLRVEVKSSLPSVGVEGQIVLDKSGSIPKFKGYTGGKWV</sequence>
<accession>A0AA91VAS2</accession>
<dbReference type="Proteomes" id="UP000221020">
    <property type="component" value="Unassembled WGS sequence"/>
</dbReference>
<organism evidence="1 2">
    <name type="scientific">Bacillus pseudomycoides</name>
    <dbReference type="NCBI Taxonomy" id="64104"/>
    <lineage>
        <taxon>Bacteria</taxon>
        <taxon>Bacillati</taxon>
        <taxon>Bacillota</taxon>
        <taxon>Bacilli</taxon>
        <taxon>Bacillales</taxon>
        <taxon>Bacillaceae</taxon>
        <taxon>Bacillus</taxon>
        <taxon>Bacillus cereus group</taxon>
    </lineage>
</organism>
<dbReference type="AlphaFoldDB" id="A0AA91VAS2"/>
<dbReference type="EMBL" id="NVOR01000057">
    <property type="protein sequence ID" value="PED81682.1"/>
    <property type="molecule type" value="Genomic_DNA"/>
</dbReference>
<evidence type="ECO:0000313" key="1">
    <source>
        <dbReference type="EMBL" id="PED81682.1"/>
    </source>
</evidence>
<name>A0AA91VAS2_9BACI</name>